<name>A0AAE0WPJ0_9PEZI</name>
<keyword evidence="3" id="KW-1185">Reference proteome</keyword>
<reference evidence="2" key="1">
    <citation type="submission" date="2023-07" db="EMBL/GenBank/DDBJ databases">
        <title>Black Yeasts Isolated from many extreme environments.</title>
        <authorList>
            <person name="Coleine C."/>
            <person name="Stajich J.E."/>
            <person name="Selbmann L."/>
        </authorList>
    </citation>
    <scope>NUCLEOTIDE SEQUENCE</scope>
    <source>
        <strain evidence="2">CCFEE 5485</strain>
    </source>
</reference>
<accession>A0AAE0WPJ0</accession>
<protein>
    <submittedName>
        <fullName evidence="2">Uncharacterized protein</fullName>
    </submittedName>
</protein>
<feature type="compositionally biased region" description="Polar residues" evidence="1">
    <location>
        <begin position="1"/>
        <end position="10"/>
    </location>
</feature>
<feature type="region of interest" description="Disordered" evidence="1">
    <location>
        <begin position="1"/>
        <end position="30"/>
    </location>
</feature>
<feature type="region of interest" description="Disordered" evidence="1">
    <location>
        <begin position="89"/>
        <end position="114"/>
    </location>
</feature>
<feature type="compositionally biased region" description="Polar residues" evidence="1">
    <location>
        <begin position="19"/>
        <end position="30"/>
    </location>
</feature>
<dbReference type="Proteomes" id="UP001274830">
    <property type="component" value="Unassembled WGS sequence"/>
</dbReference>
<organism evidence="2 3">
    <name type="scientific">Recurvomyces mirabilis</name>
    <dbReference type="NCBI Taxonomy" id="574656"/>
    <lineage>
        <taxon>Eukaryota</taxon>
        <taxon>Fungi</taxon>
        <taxon>Dikarya</taxon>
        <taxon>Ascomycota</taxon>
        <taxon>Pezizomycotina</taxon>
        <taxon>Dothideomycetes</taxon>
        <taxon>Dothideomycetidae</taxon>
        <taxon>Mycosphaerellales</taxon>
        <taxon>Teratosphaeriaceae</taxon>
        <taxon>Recurvomyces</taxon>
    </lineage>
</organism>
<proteinExistence type="predicted"/>
<evidence type="ECO:0000313" key="3">
    <source>
        <dbReference type="Proteomes" id="UP001274830"/>
    </source>
</evidence>
<feature type="region of interest" description="Disordered" evidence="1">
    <location>
        <begin position="198"/>
        <end position="226"/>
    </location>
</feature>
<evidence type="ECO:0000313" key="2">
    <source>
        <dbReference type="EMBL" id="KAK3675557.1"/>
    </source>
</evidence>
<gene>
    <name evidence="2" type="ORF">LTR78_004641</name>
</gene>
<comment type="caution">
    <text evidence="2">The sequence shown here is derived from an EMBL/GenBank/DDBJ whole genome shotgun (WGS) entry which is preliminary data.</text>
</comment>
<dbReference type="AlphaFoldDB" id="A0AAE0WPJ0"/>
<sequence>MNHYPSQPSEVSGYYYEAGTSQHHTNGQSHAQDELYDTFDQLEQKAHQQAANLDLQAIQSVDQSPFAPRVHAPFTGTTHSVAAASVGRLRTSRSHGGQGFGQERRTVRSPATESDSTYVSLHATSGQAGAPFPAFAPREPPIQSEDGGVTQRNFGPGSIVSEPTITAHCGLQGRRSRRGRSGLLQSPCDICQKPLRNPSDAQIGDATSRTAHGEMASAPRMTLNVI</sequence>
<evidence type="ECO:0000256" key="1">
    <source>
        <dbReference type="SAM" id="MobiDB-lite"/>
    </source>
</evidence>
<dbReference type="EMBL" id="JAUTXT010000014">
    <property type="protein sequence ID" value="KAK3675557.1"/>
    <property type="molecule type" value="Genomic_DNA"/>
</dbReference>